<reference evidence="3" key="1">
    <citation type="submission" date="2022-08" db="EMBL/GenBank/DDBJ databases">
        <authorList>
            <person name="Somphong A."/>
            <person name="Phongsopitanun W."/>
        </authorList>
    </citation>
    <scope>NUCLEOTIDE SEQUENCE</scope>
    <source>
        <strain evidence="3">LP05-1</strain>
    </source>
</reference>
<dbReference type="RefSeq" id="WP_258785580.1">
    <property type="nucleotide sequence ID" value="NZ_JANUGQ010000002.1"/>
</dbReference>
<dbReference type="Proteomes" id="UP001431313">
    <property type="component" value="Unassembled WGS sequence"/>
</dbReference>
<dbReference type="EMBL" id="JANUGQ010000002">
    <property type="protein sequence ID" value="MCS0634929.1"/>
    <property type="molecule type" value="Genomic_DNA"/>
</dbReference>
<keyword evidence="4" id="KW-1185">Reference proteome</keyword>
<feature type="signal peptide" evidence="2">
    <location>
        <begin position="1"/>
        <end position="16"/>
    </location>
</feature>
<feature type="chain" id="PRO_5047371894" description="DUF5602 domain-containing protein" evidence="2">
    <location>
        <begin position="17"/>
        <end position="344"/>
    </location>
</feature>
<accession>A0ABT2CBY8</accession>
<gene>
    <name evidence="3" type="ORF">NX801_04485</name>
</gene>
<proteinExistence type="predicted"/>
<comment type="caution">
    <text evidence="3">The sequence shown here is derived from an EMBL/GenBank/DDBJ whole genome shotgun (WGS) entry which is preliminary data.</text>
</comment>
<protein>
    <recommendedName>
        <fullName evidence="5">DUF5602 domain-containing protein</fullName>
    </recommendedName>
</protein>
<evidence type="ECO:0000313" key="3">
    <source>
        <dbReference type="EMBL" id="MCS0634929.1"/>
    </source>
</evidence>
<evidence type="ECO:0000256" key="2">
    <source>
        <dbReference type="SAM" id="SignalP"/>
    </source>
</evidence>
<feature type="region of interest" description="Disordered" evidence="1">
    <location>
        <begin position="314"/>
        <end position="344"/>
    </location>
</feature>
<keyword evidence="2" id="KW-0732">Signal</keyword>
<evidence type="ECO:0000313" key="4">
    <source>
        <dbReference type="Proteomes" id="UP001431313"/>
    </source>
</evidence>
<evidence type="ECO:0008006" key="5">
    <source>
        <dbReference type="Google" id="ProtNLM"/>
    </source>
</evidence>
<evidence type="ECO:0000256" key="1">
    <source>
        <dbReference type="SAM" id="MobiDB-lite"/>
    </source>
</evidence>
<feature type="compositionally biased region" description="Low complexity" evidence="1">
    <location>
        <begin position="314"/>
        <end position="334"/>
    </location>
</feature>
<sequence length="344" mass="36217">MRLAHALGLTTTALLAALLPAAATTASDRPGQAAVCRPAGAGDRAYGDTTCVRYGTAAPLGRGRVRVYTEHTGTTPRTLGIALTARALTGLPTVPTDGAHCHDADRDGRTDAFHECVGGHGRELALPRAGGAGAVAPFQWALVNWNPHGHSPHGRYDVPHFDAHFYLVPRSVREGIRLGSCALLVDCRQLPVASRPVPAAQLPAGYPASTPETAEGAMGEHLDSRPPTSGPLTGHTLIYGAYDGEIIFVEPMLTKDSLERLRTASRHEECAPVPQPRAWRLAGWYPTRYCLAYRPHHGDFTVGLTGFVHRTPATSPATRAGAAAGARTARPGAGLTRPAGVSGR</sequence>
<organism evidence="3 4">
    <name type="scientific">Streptomyces pyxinae</name>
    <dbReference type="NCBI Taxonomy" id="2970734"/>
    <lineage>
        <taxon>Bacteria</taxon>
        <taxon>Bacillati</taxon>
        <taxon>Actinomycetota</taxon>
        <taxon>Actinomycetes</taxon>
        <taxon>Kitasatosporales</taxon>
        <taxon>Streptomycetaceae</taxon>
        <taxon>Streptomyces</taxon>
    </lineage>
</organism>
<feature type="region of interest" description="Disordered" evidence="1">
    <location>
        <begin position="203"/>
        <end position="230"/>
    </location>
</feature>
<name>A0ABT2CBY8_9ACTN</name>